<dbReference type="Gene3D" id="1.10.10.10">
    <property type="entry name" value="Winged helix-like DNA-binding domain superfamily/Winged helix DNA-binding domain"/>
    <property type="match status" value="1"/>
</dbReference>
<feature type="region of interest" description="Disordered" evidence="4">
    <location>
        <begin position="125"/>
        <end position="150"/>
    </location>
</feature>
<comment type="caution">
    <text evidence="6">The sequence shown here is derived from an EMBL/GenBank/DDBJ whole genome shotgun (WGS) entry which is preliminary data.</text>
</comment>
<sequence length="243" mass="25957">MNPVPESGRAKAGRELLSDGVRRRILTAILDGTLAAGERLHDEELIVWLGVSRTPIRTALERLSEVGLVEMEPNRFTRVALPTHACLADALAVYATLTATAARTRAPERTESDLLELSRRVARLTRPASTTASPQAHGSGPNADSSGPNAGGWWGDDDLRAIDSVVGFFAERSGNPILVSVLREVEMRLVFFLRALPVPVEAGAVASFATALLDAASDRDGESAAREITEFLTRRIVVVGGPA</sequence>
<name>A0ABP8VY65_9MICO</name>
<dbReference type="Pfam" id="PF00392">
    <property type="entry name" value="GntR"/>
    <property type="match status" value="1"/>
</dbReference>
<dbReference type="PROSITE" id="PS50949">
    <property type="entry name" value="HTH_GNTR"/>
    <property type="match status" value="1"/>
</dbReference>
<keyword evidence="2" id="KW-0238">DNA-binding</keyword>
<dbReference type="InterPro" id="IPR036390">
    <property type="entry name" value="WH_DNA-bd_sf"/>
</dbReference>
<dbReference type="EMBL" id="BAABLM010000003">
    <property type="protein sequence ID" value="GAA4675477.1"/>
    <property type="molecule type" value="Genomic_DNA"/>
</dbReference>
<evidence type="ECO:0000256" key="1">
    <source>
        <dbReference type="ARBA" id="ARBA00023015"/>
    </source>
</evidence>
<dbReference type="PANTHER" id="PTHR43537:SF5">
    <property type="entry name" value="UXU OPERON TRANSCRIPTIONAL REGULATOR"/>
    <property type="match status" value="1"/>
</dbReference>
<dbReference type="SUPFAM" id="SSF46785">
    <property type="entry name" value="Winged helix' DNA-binding domain"/>
    <property type="match status" value="1"/>
</dbReference>
<dbReference type="SMART" id="SM00345">
    <property type="entry name" value="HTH_GNTR"/>
    <property type="match status" value="1"/>
</dbReference>
<evidence type="ECO:0000256" key="3">
    <source>
        <dbReference type="ARBA" id="ARBA00023163"/>
    </source>
</evidence>
<evidence type="ECO:0000259" key="5">
    <source>
        <dbReference type="PROSITE" id="PS50949"/>
    </source>
</evidence>
<evidence type="ECO:0000256" key="4">
    <source>
        <dbReference type="SAM" id="MobiDB-lite"/>
    </source>
</evidence>
<keyword evidence="7" id="KW-1185">Reference proteome</keyword>
<keyword evidence="1" id="KW-0805">Transcription regulation</keyword>
<accession>A0ABP8VY65</accession>
<evidence type="ECO:0000313" key="6">
    <source>
        <dbReference type="EMBL" id="GAA4675477.1"/>
    </source>
</evidence>
<proteinExistence type="predicted"/>
<feature type="domain" description="HTH gntR-type" evidence="5">
    <location>
        <begin position="15"/>
        <end position="82"/>
    </location>
</feature>
<gene>
    <name evidence="6" type="ORF">GCM10025780_20030</name>
</gene>
<evidence type="ECO:0000313" key="7">
    <source>
        <dbReference type="Proteomes" id="UP001501295"/>
    </source>
</evidence>
<keyword evidence="3" id="KW-0804">Transcription</keyword>
<feature type="compositionally biased region" description="Polar residues" evidence="4">
    <location>
        <begin position="127"/>
        <end position="148"/>
    </location>
</feature>
<dbReference type="PANTHER" id="PTHR43537">
    <property type="entry name" value="TRANSCRIPTIONAL REGULATOR, GNTR FAMILY"/>
    <property type="match status" value="1"/>
</dbReference>
<dbReference type="InterPro" id="IPR036388">
    <property type="entry name" value="WH-like_DNA-bd_sf"/>
</dbReference>
<protein>
    <recommendedName>
        <fullName evidence="5">HTH gntR-type domain-containing protein</fullName>
    </recommendedName>
</protein>
<dbReference type="Proteomes" id="UP001501295">
    <property type="component" value="Unassembled WGS sequence"/>
</dbReference>
<reference evidence="7" key="1">
    <citation type="journal article" date="2019" name="Int. J. Syst. Evol. Microbiol.">
        <title>The Global Catalogue of Microorganisms (GCM) 10K type strain sequencing project: providing services to taxonomists for standard genome sequencing and annotation.</title>
        <authorList>
            <consortium name="The Broad Institute Genomics Platform"/>
            <consortium name="The Broad Institute Genome Sequencing Center for Infectious Disease"/>
            <person name="Wu L."/>
            <person name="Ma J."/>
        </authorList>
    </citation>
    <scope>NUCLEOTIDE SEQUENCE [LARGE SCALE GENOMIC DNA]</scope>
    <source>
        <strain evidence="7">JCM 18956</strain>
    </source>
</reference>
<dbReference type="CDD" id="cd07377">
    <property type="entry name" value="WHTH_GntR"/>
    <property type="match status" value="1"/>
</dbReference>
<dbReference type="InterPro" id="IPR000524">
    <property type="entry name" value="Tscrpt_reg_HTH_GntR"/>
</dbReference>
<evidence type="ECO:0000256" key="2">
    <source>
        <dbReference type="ARBA" id="ARBA00023125"/>
    </source>
</evidence>
<organism evidence="6 7">
    <name type="scientific">Frondihabitans cladoniiphilus</name>
    <dbReference type="NCBI Taxonomy" id="715785"/>
    <lineage>
        <taxon>Bacteria</taxon>
        <taxon>Bacillati</taxon>
        <taxon>Actinomycetota</taxon>
        <taxon>Actinomycetes</taxon>
        <taxon>Micrococcales</taxon>
        <taxon>Microbacteriaceae</taxon>
        <taxon>Frondihabitans</taxon>
    </lineage>
</organism>